<dbReference type="SUPFAM" id="SSF110836">
    <property type="entry name" value="Hypothetical protein SAV1430"/>
    <property type="match status" value="2"/>
</dbReference>
<evidence type="ECO:0000313" key="3">
    <source>
        <dbReference type="EMBL" id="GGD36609.1"/>
    </source>
</evidence>
<evidence type="ECO:0000259" key="2">
    <source>
        <dbReference type="SMART" id="SM00932"/>
    </source>
</evidence>
<gene>
    <name evidence="3" type="ORF">GCM10011343_28080</name>
</gene>
<dbReference type="Pfam" id="PF08712">
    <property type="entry name" value="Nfu_N"/>
    <property type="match status" value="2"/>
</dbReference>
<name>A0A916YAS9_9FLAO</name>
<dbReference type="PANTHER" id="PTHR11178">
    <property type="entry name" value="IRON-SULFUR CLUSTER SCAFFOLD PROTEIN NFU-RELATED"/>
    <property type="match status" value="1"/>
</dbReference>
<reference evidence="3" key="1">
    <citation type="journal article" date="2014" name="Int. J. Syst. Evol. Microbiol.">
        <title>Complete genome sequence of Corynebacterium casei LMG S-19264T (=DSM 44701T), isolated from a smear-ripened cheese.</title>
        <authorList>
            <consortium name="US DOE Joint Genome Institute (JGI-PGF)"/>
            <person name="Walter F."/>
            <person name="Albersmeier A."/>
            <person name="Kalinowski J."/>
            <person name="Ruckert C."/>
        </authorList>
    </citation>
    <scope>NUCLEOTIDE SEQUENCE</scope>
    <source>
        <strain evidence="3">CGMCC 1.12506</strain>
    </source>
</reference>
<dbReference type="EMBL" id="BMFG01000022">
    <property type="protein sequence ID" value="GGD36609.1"/>
    <property type="molecule type" value="Genomic_DNA"/>
</dbReference>
<dbReference type="GO" id="GO:0051536">
    <property type="term" value="F:iron-sulfur cluster binding"/>
    <property type="evidence" value="ECO:0007669"/>
    <property type="project" value="InterPro"/>
</dbReference>
<dbReference type="SUPFAM" id="SSF117916">
    <property type="entry name" value="Fe-S cluster assembly (FSCA) domain-like"/>
    <property type="match status" value="1"/>
</dbReference>
<dbReference type="SMART" id="SM00932">
    <property type="entry name" value="Nfu_N"/>
    <property type="match status" value="2"/>
</dbReference>
<dbReference type="PANTHER" id="PTHR11178:SF1">
    <property type="entry name" value="NFU1 IRON-SULFUR CLUSTER SCAFFOLD HOMOLOG, MITOCHONDRIAL"/>
    <property type="match status" value="1"/>
</dbReference>
<dbReference type="InterPro" id="IPR001075">
    <property type="entry name" value="NIF_FeS_clus_asmbl_NifU_C"/>
</dbReference>
<sequence length="313" mass="35325">MRPSLLNLQKNTNFMTNVIIKETANASILKFELSDINFKNANFEYKNIDETGNSPLAKQLFYLPFVKTVYISGNFIAIEKFSIVEWDDVKAEVAEQIETYINNGGEVVTTSSEDTKKTPISFYSESTPNPNVMKFVANKILTKKTAEFKSIDDTEASPLAKELFKLPYVKEVFMDENYISVTKFNTFEWLEITNEIRSFIKSFIENGGVVIEEALINNNPKQEKQEIVNFDTLDTTSQQIINIIEEYVKPAVQADGGNILFDSYNETDKKVKVILQGACSGCPSSTFTLKNGIENMLKQMLNDEAIVVEALNG</sequence>
<dbReference type="Pfam" id="PF01106">
    <property type="entry name" value="NifU"/>
    <property type="match status" value="1"/>
</dbReference>
<feature type="domain" description="Scaffold protein Nfu/NifU N-terminal" evidence="2">
    <location>
        <begin position="18"/>
        <end position="104"/>
    </location>
</feature>
<feature type="domain" description="Scaffold protein Nfu/NifU N-terminal" evidence="2">
    <location>
        <begin position="122"/>
        <end position="207"/>
    </location>
</feature>
<dbReference type="Proteomes" id="UP000625735">
    <property type="component" value="Unassembled WGS sequence"/>
</dbReference>
<dbReference type="AlphaFoldDB" id="A0A916YAS9"/>
<reference evidence="3" key="2">
    <citation type="submission" date="2020-09" db="EMBL/GenBank/DDBJ databases">
        <authorList>
            <person name="Sun Q."/>
            <person name="Zhou Y."/>
        </authorList>
    </citation>
    <scope>NUCLEOTIDE SEQUENCE</scope>
    <source>
        <strain evidence="3">CGMCC 1.12506</strain>
    </source>
</reference>
<dbReference type="Gene3D" id="3.30.300.130">
    <property type="entry name" value="Fe-S cluster assembly (FSCA)"/>
    <property type="match status" value="1"/>
</dbReference>
<organism evidence="3 4">
    <name type="scientific">Flavobacterium orientale</name>
    <dbReference type="NCBI Taxonomy" id="1756020"/>
    <lineage>
        <taxon>Bacteria</taxon>
        <taxon>Pseudomonadati</taxon>
        <taxon>Bacteroidota</taxon>
        <taxon>Flavobacteriia</taxon>
        <taxon>Flavobacteriales</taxon>
        <taxon>Flavobacteriaceae</taxon>
        <taxon>Flavobacterium</taxon>
    </lineage>
</organism>
<dbReference type="Gene3D" id="3.30.1370.70">
    <property type="entry name" value="Scaffold protein Nfu/NifU, N-terminal domain"/>
    <property type="match status" value="2"/>
</dbReference>
<dbReference type="InterPro" id="IPR014824">
    <property type="entry name" value="Nfu/NifU_N"/>
</dbReference>
<dbReference type="InterPro" id="IPR034904">
    <property type="entry name" value="FSCA_dom_sf"/>
</dbReference>
<protein>
    <submittedName>
        <fullName evidence="3">NifU family protein</fullName>
    </submittedName>
</protein>
<comment type="caution">
    <text evidence="3">The sequence shown here is derived from an EMBL/GenBank/DDBJ whole genome shotgun (WGS) entry which is preliminary data.</text>
</comment>
<dbReference type="InterPro" id="IPR036498">
    <property type="entry name" value="Nfu/NifU_N_sf"/>
</dbReference>
<evidence type="ECO:0000256" key="1">
    <source>
        <dbReference type="ARBA" id="ARBA00006420"/>
    </source>
</evidence>
<proteinExistence type="inferred from homology"/>
<comment type="similarity">
    <text evidence="1">Belongs to the NifU family.</text>
</comment>
<dbReference type="GO" id="GO:0005506">
    <property type="term" value="F:iron ion binding"/>
    <property type="evidence" value="ECO:0007669"/>
    <property type="project" value="InterPro"/>
</dbReference>
<dbReference type="GO" id="GO:0016226">
    <property type="term" value="P:iron-sulfur cluster assembly"/>
    <property type="evidence" value="ECO:0007669"/>
    <property type="project" value="InterPro"/>
</dbReference>
<keyword evidence="4" id="KW-1185">Reference proteome</keyword>
<accession>A0A916YAS9</accession>
<evidence type="ECO:0000313" key="4">
    <source>
        <dbReference type="Proteomes" id="UP000625735"/>
    </source>
</evidence>